<dbReference type="SMART" id="SM00347">
    <property type="entry name" value="HTH_MARR"/>
    <property type="match status" value="1"/>
</dbReference>
<name>A0ABQ3MDF8_9PSEU</name>
<dbReference type="Gene3D" id="1.10.10.10">
    <property type="entry name" value="Winged helix-like DNA-binding domain superfamily/Winged helix DNA-binding domain"/>
    <property type="match status" value="1"/>
</dbReference>
<dbReference type="Pfam" id="PF12802">
    <property type="entry name" value="MarR_2"/>
    <property type="match status" value="1"/>
</dbReference>
<dbReference type="InterPro" id="IPR000835">
    <property type="entry name" value="HTH_MarR-typ"/>
</dbReference>
<dbReference type="InterPro" id="IPR036390">
    <property type="entry name" value="WH_DNA-bd_sf"/>
</dbReference>
<keyword evidence="3" id="KW-1185">Reference proteome</keyword>
<evidence type="ECO:0000313" key="3">
    <source>
        <dbReference type="Proteomes" id="UP000605568"/>
    </source>
</evidence>
<feature type="domain" description="HTH marR-type" evidence="1">
    <location>
        <begin position="23"/>
        <end position="120"/>
    </location>
</feature>
<organism evidence="2 3">
    <name type="scientific">Lentzea cavernae</name>
    <dbReference type="NCBI Taxonomy" id="2020703"/>
    <lineage>
        <taxon>Bacteria</taxon>
        <taxon>Bacillati</taxon>
        <taxon>Actinomycetota</taxon>
        <taxon>Actinomycetes</taxon>
        <taxon>Pseudonocardiales</taxon>
        <taxon>Pseudonocardiaceae</taxon>
        <taxon>Lentzea</taxon>
    </lineage>
</organism>
<dbReference type="InterPro" id="IPR039422">
    <property type="entry name" value="MarR/SlyA-like"/>
</dbReference>
<evidence type="ECO:0000259" key="1">
    <source>
        <dbReference type="SMART" id="SM00347"/>
    </source>
</evidence>
<dbReference type="Proteomes" id="UP000605568">
    <property type="component" value="Unassembled WGS sequence"/>
</dbReference>
<dbReference type="PANTHER" id="PTHR33164:SF106">
    <property type="entry name" value="TRANSCRIPTIONAL REGULATORY PROTEIN"/>
    <property type="match status" value="1"/>
</dbReference>
<dbReference type="EMBL" id="BNAR01000004">
    <property type="protein sequence ID" value="GHH40814.1"/>
    <property type="molecule type" value="Genomic_DNA"/>
</dbReference>
<dbReference type="PANTHER" id="PTHR33164">
    <property type="entry name" value="TRANSCRIPTIONAL REGULATOR, MARR FAMILY"/>
    <property type="match status" value="1"/>
</dbReference>
<proteinExistence type="predicted"/>
<reference evidence="3" key="1">
    <citation type="journal article" date="2019" name="Int. J. Syst. Evol. Microbiol.">
        <title>The Global Catalogue of Microorganisms (GCM) 10K type strain sequencing project: providing services to taxonomists for standard genome sequencing and annotation.</title>
        <authorList>
            <consortium name="The Broad Institute Genomics Platform"/>
            <consortium name="The Broad Institute Genome Sequencing Center for Infectious Disease"/>
            <person name="Wu L."/>
            <person name="Ma J."/>
        </authorList>
    </citation>
    <scope>NUCLEOTIDE SEQUENCE [LARGE SCALE GENOMIC DNA]</scope>
    <source>
        <strain evidence="3">CGMCC 4.7367</strain>
    </source>
</reference>
<protein>
    <submittedName>
        <fullName evidence="2">MarR family transcriptional regulator</fullName>
    </submittedName>
</protein>
<accession>A0ABQ3MDF8</accession>
<evidence type="ECO:0000313" key="2">
    <source>
        <dbReference type="EMBL" id="GHH40814.1"/>
    </source>
</evidence>
<dbReference type="SUPFAM" id="SSF46785">
    <property type="entry name" value="Winged helix' DNA-binding domain"/>
    <property type="match status" value="1"/>
</dbReference>
<gene>
    <name evidence="2" type="ORF">GCM10017774_34880</name>
</gene>
<comment type="caution">
    <text evidence="2">The sequence shown here is derived from an EMBL/GenBank/DDBJ whole genome shotgun (WGS) entry which is preliminary data.</text>
</comment>
<sequence>MTGVEDRDAGRELSTAVVAFHEAVGATLGVTAVDQRALAVIMGAGSVSAGELAKEIGLTPGAVTGVVDRLARAGLARREPDPEDRRRLVITAVPGAFGDAFSGLAEAMAGLTERYTPAEQAVIGDWVTRTIAVLREQTRILNERR</sequence>
<dbReference type="InterPro" id="IPR036388">
    <property type="entry name" value="WH-like_DNA-bd_sf"/>
</dbReference>